<dbReference type="InterPro" id="IPR036097">
    <property type="entry name" value="HisK_dim/P_sf"/>
</dbReference>
<dbReference type="InterPro" id="IPR003661">
    <property type="entry name" value="HisK_dim/P_dom"/>
</dbReference>
<dbReference type="InterPro" id="IPR050736">
    <property type="entry name" value="Sensor_HK_Regulatory"/>
</dbReference>
<dbReference type="InterPro" id="IPR005467">
    <property type="entry name" value="His_kinase_dom"/>
</dbReference>
<keyword evidence="5" id="KW-0418">Kinase</keyword>
<sequence>MANKDIFLNKYETKEYSKKEEEKAIINLLEDLNIKFQEIDRSNKSLRDSGIATLNILDDYITLNKYIEKESAKTQAILTNMNDGLYVVDFNEKIMLFNSAAEKMFGWTQEEVLGKKDSDIFTKIKFANLATYETGGLSKMIHNTWKQGKTINLSFLSLPQKNNTEVIVSISAAPILDANKNIISGVVTLRDMRHEFEIDRAKTEFVSVASHQLRTPLAAIKWFLELIFDGDAGKITAKQKDFFSQINESTERMIDLVNALLNVSRIETGRIIIDPQPTDLVALTQKTIAEMNPIFEKRKQVFTFIKPKDDIPNINIDPKLVFEVIINLLSNASKYTPEKKSIKLSVEKIDKEVLFKITDTGYGIPAHQQHRIFEKFFRGENIMKHAPEGTGLGLYIVKAIVESSGGRIWFSSEEDRGTTFYFALPLTGSVARTGDKSVELTKRFI</sequence>
<organism evidence="10 11">
    <name type="scientific">Candidatus Azambacteria bacterium RIFCSPLOWO2_01_FULL_37_9</name>
    <dbReference type="NCBI Taxonomy" id="1797297"/>
    <lineage>
        <taxon>Bacteria</taxon>
        <taxon>Candidatus Azamiibacteriota</taxon>
    </lineage>
</organism>
<dbReference type="CDD" id="cd00130">
    <property type="entry name" value="PAS"/>
    <property type="match status" value="1"/>
</dbReference>
<evidence type="ECO:0000313" key="11">
    <source>
        <dbReference type="Proteomes" id="UP000177947"/>
    </source>
</evidence>
<dbReference type="Pfam" id="PF00989">
    <property type="entry name" value="PAS"/>
    <property type="match status" value="1"/>
</dbReference>
<comment type="caution">
    <text evidence="10">The sequence shown here is derived from an EMBL/GenBank/DDBJ whole genome shotgun (WGS) entry which is preliminary data.</text>
</comment>
<protein>
    <recommendedName>
        <fullName evidence="2">histidine kinase</fullName>
        <ecNumber evidence="2">2.7.13.3</ecNumber>
    </recommendedName>
</protein>
<dbReference type="GO" id="GO:0000155">
    <property type="term" value="F:phosphorelay sensor kinase activity"/>
    <property type="evidence" value="ECO:0007669"/>
    <property type="project" value="InterPro"/>
</dbReference>
<dbReference type="InterPro" id="IPR013767">
    <property type="entry name" value="PAS_fold"/>
</dbReference>
<evidence type="ECO:0000256" key="4">
    <source>
        <dbReference type="ARBA" id="ARBA00022679"/>
    </source>
</evidence>
<reference evidence="10 11" key="1">
    <citation type="journal article" date="2016" name="Nat. Commun.">
        <title>Thousands of microbial genomes shed light on interconnected biogeochemical processes in an aquifer system.</title>
        <authorList>
            <person name="Anantharaman K."/>
            <person name="Brown C.T."/>
            <person name="Hug L.A."/>
            <person name="Sharon I."/>
            <person name="Castelle C.J."/>
            <person name="Probst A.J."/>
            <person name="Thomas B.C."/>
            <person name="Singh A."/>
            <person name="Wilkins M.J."/>
            <person name="Karaoz U."/>
            <person name="Brodie E.L."/>
            <person name="Williams K.H."/>
            <person name="Hubbard S.S."/>
            <person name="Banfield J.F."/>
        </authorList>
    </citation>
    <scope>NUCLEOTIDE SEQUENCE [LARGE SCALE GENOMIC DNA]</scope>
</reference>
<dbReference type="PANTHER" id="PTHR43711:SF1">
    <property type="entry name" value="HISTIDINE KINASE 1"/>
    <property type="match status" value="1"/>
</dbReference>
<dbReference type="SUPFAM" id="SSF55785">
    <property type="entry name" value="PYP-like sensor domain (PAS domain)"/>
    <property type="match status" value="1"/>
</dbReference>
<dbReference type="SMART" id="SM00387">
    <property type="entry name" value="HATPase_c"/>
    <property type="match status" value="1"/>
</dbReference>
<evidence type="ECO:0000256" key="7">
    <source>
        <dbReference type="ARBA" id="ARBA00023136"/>
    </source>
</evidence>
<dbReference type="EMBL" id="MEYQ01000017">
    <property type="protein sequence ID" value="OGD39082.1"/>
    <property type="molecule type" value="Genomic_DNA"/>
</dbReference>
<evidence type="ECO:0000256" key="3">
    <source>
        <dbReference type="ARBA" id="ARBA00022553"/>
    </source>
</evidence>
<evidence type="ECO:0000313" key="10">
    <source>
        <dbReference type="EMBL" id="OGD39082.1"/>
    </source>
</evidence>
<name>A0A1F5C895_9BACT</name>
<keyword evidence="4" id="KW-0808">Transferase</keyword>
<feature type="domain" description="Histidine kinase" evidence="8">
    <location>
        <begin position="208"/>
        <end position="428"/>
    </location>
</feature>
<gene>
    <name evidence="10" type="ORF">A2907_01105</name>
</gene>
<dbReference type="InterPro" id="IPR004358">
    <property type="entry name" value="Sig_transdc_His_kin-like_C"/>
</dbReference>
<dbReference type="PROSITE" id="PS50112">
    <property type="entry name" value="PAS"/>
    <property type="match status" value="1"/>
</dbReference>
<dbReference type="SMART" id="SM00091">
    <property type="entry name" value="PAS"/>
    <property type="match status" value="1"/>
</dbReference>
<comment type="catalytic activity">
    <reaction evidence="1">
        <text>ATP + protein L-histidine = ADP + protein N-phospho-L-histidine.</text>
        <dbReference type="EC" id="2.7.13.3"/>
    </reaction>
</comment>
<dbReference type="Pfam" id="PF00512">
    <property type="entry name" value="HisKA"/>
    <property type="match status" value="1"/>
</dbReference>
<evidence type="ECO:0000256" key="1">
    <source>
        <dbReference type="ARBA" id="ARBA00000085"/>
    </source>
</evidence>
<dbReference type="Gene3D" id="3.30.565.10">
    <property type="entry name" value="Histidine kinase-like ATPase, C-terminal domain"/>
    <property type="match status" value="1"/>
</dbReference>
<evidence type="ECO:0000259" key="9">
    <source>
        <dbReference type="PROSITE" id="PS50112"/>
    </source>
</evidence>
<dbReference type="InterPro" id="IPR035965">
    <property type="entry name" value="PAS-like_dom_sf"/>
</dbReference>
<dbReference type="Gene3D" id="1.10.287.130">
    <property type="match status" value="1"/>
</dbReference>
<dbReference type="GO" id="GO:0006355">
    <property type="term" value="P:regulation of DNA-templated transcription"/>
    <property type="evidence" value="ECO:0007669"/>
    <property type="project" value="InterPro"/>
</dbReference>
<dbReference type="FunFam" id="1.10.287.130:FF:000001">
    <property type="entry name" value="Two-component sensor histidine kinase"/>
    <property type="match status" value="1"/>
</dbReference>
<keyword evidence="7" id="KW-0472">Membrane</keyword>
<proteinExistence type="predicted"/>
<dbReference type="AlphaFoldDB" id="A0A1F5C895"/>
<dbReference type="NCBIfam" id="TIGR00229">
    <property type="entry name" value="sensory_box"/>
    <property type="match status" value="1"/>
</dbReference>
<dbReference type="EC" id="2.7.13.3" evidence="2"/>
<dbReference type="CDD" id="cd00082">
    <property type="entry name" value="HisKA"/>
    <property type="match status" value="1"/>
</dbReference>
<dbReference type="PROSITE" id="PS50109">
    <property type="entry name" value="HIS_KIN"/>
    <property type="match status" value="1"/>
</dbReference>
<accession>A0A1F5C895</accession>
<evidence type="ECO:0000256" key="6">
    <source>
        <dbReference type="ARBA" id="ARBA00023012"/>
    </source>
</evidence>
<dbReference type="InterPro" id="IPR003594">
    <property type="entry name" value="HATPase_dom"/>
</dbReference>
<dbReference type="PRINTS" id="PR00344">
    <property type="entry name" value="BCTRLSENSOR"/>
</dbReference>
<dbReference type="SUPFAM" id="SSF47384">
    <property type="entry name" value="Homodimeric domain of signal transducing histidine kinase"/>
    <property type="match status" value="1"/>
</dbReference>
<keyword evidence="6" id="KW-0902">Two-component regulatory system</keyword>
<evidence type="ECO:0000256" key="2">
    <source>
        <dbReference type="ARBA" id="ARBA00012438"/>
    </source>
</evidence>
<dbReference type="Proteomes" id="UP000177947">
    <property type="component" value="Unassembled WGS sequence"/>
</dbReference>
<dbReference type="PANTHER" id="PTHR43711">
    <property type="entry name" value="TWO-COMPONENT HISTIDINE KINASE"/>
    <property type="match status" value="1"/>
</dbReference>
<evidence type="ECO:0000256" key="5">
    <source>
        <dbReference type="ARBA" id="ARBA00022777"/>
    </source>
</evidence>
<dbReference type="CDD" id="cd00075">
    <property type="entry name" value="HATPase"/>
    <property type="match status" value="1"/>
</dbReference>
<dbReference type="InterPro" id="IPR000014">
    <property type="entry name" value="PAS"/>
</dbReference>
<dbReference type="Pfam" id="PF02518">
    <property type="entry name" value="HATPase_c"/>
    <property type="match status" value="1"/>
</dbReference>
<dbReference type="Gene3D" id="3.30.450.20">
    <property type="entry name" value="PAS domain"/>
    <property type="match status" value="1"/>
</dbReference>
<evidence type="ECO:0000259" key="8">
    <source>
        <dbReference type="PROSITE" id="PS50109"/>
    </source>
</evidence>
<dbReference type="SUPFAM" id="SSF55874">
    <property type="entry name" value="ATPase domain of HSP90 chaperone/DNA topoisomerase II/histidine kinase"/>
    <property type="match status" value="1"/>
</dbReference>
<dbReference type="InterPro" id="IPR036890">
    <property type="entry name" value="HATPase_C_sf"/>
</dbReference>
<dbReference type="SMART" id="SM00388">
    <property type="entry name" value="HisKA"/>
    <property type="match status" value="1"/>
</dbReference>
<keyword evidence="3" id="KW-0597">Phosphoprotein</keyword>
<feature type="domain" description="PAS" evidence="9">
    <location>
        <begin position="70"/>
        <end position="115"/>
    </location>
</feature>
<dbReference type="FunFam" id="3.30.565.10:FF:000006">
    <property type="entry name" value="Sensor histidine kinase WalK"/>
    <property type="match status" value="1"/>
</dbReference>